<evidence type="ECO:0000256" key="14">
    <source>
        <dbReference type="ARBA" id="ARBA00033401"/>
    </source>
</evidence>
<keyword evidence="7" id="KW-0679">Respiratory chain</keyword>
<dbReference type="Proteomes" id="UP000274131">
    <property type="component" value="Unassembled WGS sequence"/>
</dbReference>
<dbReference type="Pfam" id="PF07347">
    <property type="entry name" value="CI-B14_5a"/>
    <property type="match status" value="1"/>
</dbReference>
<evidence type="ECO:0000256" key="12">
    <source>
        <dbReference type="ARBA" id="ARBA00023136"/>
    </source>
</evidence>
<sequence>MASGQKIAKTVVDRRSQIPLVHWIKSKLFGVYRQDITPPPGPYTADGKCVFRDPNRYVDEMSARDQPPPKLPPGVNHRLSGVAYFERDARRSVTPPLVVYDFDSKVGKRFVFYNTDESFINKGPDNNFGLNAPTPGTGLEWRRNKAEELNTQKRSEFLDYLEKFDRYAKAH</sequence>
<dbReference type="WBParaSite" id="EVEC_0000394801-mRNA-1">
    <property type="protein sequence ID" value="EVEC_0000394801-mRNA-1"/>
    <property type="gene ID" value="EVEC_0000394801"/>
</dbReference>
<evidence type="ECO:0000256" key="1">
    <source>
        <dbReference type="ARBA" id="ARBA00003195"/>
    </source>
</evidence>
<keyword evidence="10" id="KW-0007">Acetylation</keyword>
<dbReference type="OrthoDB" id="10063829at2759"/>
<comment type="similarity">
    <text evidence="3">Belongs to the complex I NDUFA7 subunit family.</text>
</comment>
<keyword evidence="12" id="KW-0472">Membrane</keyword>
<keyword evidence="9" id="KW-0249">Electron transport</keyword>
<evidence type="ECO:0000256" key="11">
    <source>
        <dbReference type="ARBA" id="ARBA00023128"/>
    </source>
</evidence>
<evidence type="ECO:0000256" key="13">
    <source>
        <dbReference type="ARBA" id="ARBA00030360"/>
    </source>
</evidence>
<evidence type="ECO:0000256" key="6">
    <source>
        <dbReference type="ARBA" id="ARBA00022448"/>
    </source>
</evidence>
<protein>
    <recommendedName>
        <fullName evidence="5">NADH dehydrogenase [ubiquinone] 1 alpha subcomplex subunit 7</fullName>
    </recommendedName>
    <alternativeName>
        <fullName evidence="14">Complex I-B14.5a</fullName>
    </alternativeName>
    <alternativeName>
        <fullName evidence="13">NADH-ubiquinone oxidoreductase subunit B14.5a</fullName>
    </alternativeName>
</protein>
<organism evidence="17">
    <name type="scientific">Enterobius vermicularis</name>
    <name type="common">Human pinworm</name>
    <dbReference type="NCBI Taxonomy" id="51028"/>
    <lineage>
        <taxon>Eukaryota</taxon>
        <taxon>Metazoa</taxon>
        <taxon>Ecdysozoa</taxon>
        <taxon>Nematoda</taxon>
        <taxon>Chromadorea</taxon>
        <taxon>Rhabditida</taxon>
        <taxon>Spirurina</taxon>
        <taxon>Oxyuridomorpha</taxon>
        <taxon>Oxyuroidea</taxon>
        <taxon>Oxyuridae</taxon>
        <taxon>Enterobius</taxon>
    </lineage>
</organism>
<evidence type="ECO:0000256" key="10">
    <source>
        <dbReference type="ARBA" id="ARBA00022990"/>
    </source>
</evidence>
<dbReference type="GO" id="GO:0006120">
    <property type="term" value="P:mitochondrial electron transport, NADH to ubiquinone"/>
    <property type="evidence" value="ECO:0007669"/>
    <property type="project" value="TreeGrafter"/>
</dbReference>
<evidence type="ECO:0000256" key="8">
    <source>
        <dbReference type="ARBA" id="ARBA00022792"/>
    </source>
</evidence>
<name>A0A0N4V1V1_ENTVE</name>
<evidence type="ECO:0000256" key="5">
    <source>
        <dbReference type="ARBA" id="ARBA00016383"/>
    </source>
</evidence>
<dbReference type="EMBL" id="UXUI01007649">
    <property type="protein sequence ID" value="VDD88513.1"/>
    <property type="molecule type" value="Genomic_DNA"/>
</dbReference>
<evidence type="ECO:0000256" key="2">
    <source>
        <dbReference type="ARBA" id="ARBA00004443"/>
    </source>
</evidence>
<evidence type="ECO:0000256" key="4">
    <source>
        <dbReference type="ARBA" id="ARBA00011533"/>
    </source>
</evidence>
<proteinExistence type="inferred from homology"/>
<evidence type="ECO:0000313" key="15">
    <source>
        <dbReference type="EMBL" id="VDD88513.1"/>
    </source>
</evidence>
<dbReference type="STRING" id="51028.A0A0N4V1V1"/>
<dbReference type="AlphaFoldDB" id="A0A0N4V1V1"/>
<dbReference type="GO" id="GO:0005743">
    <property type="term" value="C:mitochondrial inner membrane"/>
    <property type="evidence" value="ECO:0007669"/>
    <property type="project" value="UniProtKB-SubCell"/>
</dbReference>
<keyword evidence="16" id="KW-1185">Reference proteome</keyword>
<evidence type="ECO:0000256" key="3">
    <source>
        <dbReference type="ARBA" id="ARBA00005482"/>
    </source>
</evidence>
<gene>
    <name evidence="15" type="ORF">EVEC_LOCUS3656</name>
</gene>
<keyword evidence="8" id="KW-0999">Mitochondrion inner membrane</keyword>
<comment type="function">
    <text evidence="1">Accessory subunit of the mitochondrial membrane respiratory chain NADH dehydrogenase (Complex I), that is believed not to be involved in catalysis. Complex I functions in the transfer of electrons from NADH to the respiratory chain. The immediate electron acceptor for the enzyme is believed to be ubiquinone.</text>
</comment>
<comment type="subunit">
    <text evidence="4">Complex I is composed of 45 different subunits.</text>
</comment>
<evidence type="ECO:0000256" key="9">
    <source>
        <dbReference type="ARBA" id="ARBA00022982"/>
    </source>
</evidence>
<dbReference type="PANTHER" id="PTHR12485:SF1">
    <property type="entry name" value="NADH DEHYDROGENASE [UBIQUINONE] 1 ALPHA SUBCOMPLEX SUBUNIT 7"/>
    <property type="match status" value="1"/>
</dbReference>
<comment type="subcellular location">
    <subcellularLocation>
        <location evidence="2">Mitochondrion inner membrane</location>
        <topology evidence="2">Peripheral membrane protein</topology>
        <orientation evidence="2">Matrix side</orientation>
    </subcellularLocation>
</comment>
<keyword evidence="11" id="KW-0496">Mitochondrion</keyword>
<accession>A0A0N4V1V1</accession>
<reference evidence="15 16" key="2">
    <citation type="submission" date="2018-10" db="EMBL/GenBank/DDBJ databases">
        <authorList>
            <consortium name="Pathogen Informatics"/>
        </authorList>
    </citation>
    <scope>NUCLEOTIDE SEQUENCE [LARGE SCALE GENOMIC DNA]</scope>
</reference>
<evidence type="ECO:0000256" key="7">
    <source>
        <dbReference type="ARBA" id="ARBA00022660"/>
    </source>
</evidence>
<dbReference type="InterPro" id="IPR009947">
    <property type="entry name" value="NDUA7"/>
</dbReference>
<evidence type="ECO:0000313" key="17">
    <source>
        <dbReference type="WBParaSite" id="EVEC_0000394801-mRNA-1"/>
    </source>
</evidence>
<evidence type="ECO:0000313" key="16">
    <source>
        <dbReference type="Proteomes" id="UP000274131"/>
    </source>
</evidence>
<keyword evidence="6" id="KW-0813">Transport</keyword>
<dbReference type="PANTHER" id="PTHR12485">
    <property type="entry name" value="NADH-UBIQUINONE OXIDOREDUCTASE SUBUNIT B"/>
    <property type="match status" value="1"/>
</dbReference>
<reference evidence="17" key="1">
    <citation type="submission" date="2017-02" db="UniProtKB">
        <authorList>
            <consortium name="WormBaseParasite"/>
        </authorList>
    </citation>
    <scope>IDENTIFICATION</scope>
</reference>